<evidence type="ECO:0000256" key="7">
    <source>
        <dbReference type="ARBA" id="ARBA00022840"/>
    </source>
</evidence>
<organism evidence="14 15">
    <name type="scientific">Dehalogenimonas formicexedens</name>
    <dbReference type="NCBI Taxonomy" id="1839801"/>
    <lineage>
        <taxon>Bacteria</taxon>
        <taxon>Bacillati</taxon>
        <taxon>Chloroflexota</taxon>
        <taxon>Dehalococcoidia</taxon>
        <taxon>Dehalococcoidales</taxon>
        <taxon>Dehalococcoidaceae</taxon>
        <taxon>Dehalogenimonas</taxon>
    </lineage>
</organism>
<dbReference type="SUPFAM" id="SSF52540">
    <property type="entry name" value="P-loop containing nucleoside triphosphate hydrolases"/>
    <property type="match status" value="2"/>
</dbReference>
<feature type="region of interest" description="Interaction with substrate tRNA" evidence="10">
    <location>
        <begin position="34"/>
        <end position="37"/>
    </location>
</feature>
<proteinExistence type="inferred from homology"/>
<evidence type="ECO:0000256" key="11">
    <source>
        <dbReference type="RuleBase" id="RU003783"/>
    </source>
</evidence>
<evidence type="ECO:0000256" key="4">
    <source>
        <dbReference type="ARBA" id="ARBA00022679"/>
    </source>
</evidence>
<dbReference type="EC" id="2.5.1.75" evidence="10"/>
<dbReference type="GO" id="GO:0005524">
    <property type="term" value="F:ATP binding"/>
    <property type="evidence" value="ECO:0007669"/>
    <property type="project" value="UniProtKB-UniRule"/>
</dbReference>
<dbReference type="AlphaFoldDB" id="A0A1P8F6S9"/>
<keyword evidence="8 10" id="KW-0460">Magnesium</keyword>
<protein>
    <recommendedName>
        <fullName evidence="10">tRNA dimethylallyltransferase</fullName>
        <ecNumber evidence="10">2.5.1.75</ecNumber>
    </recommendedName>
    <alternativeName>
        <fullName evidence="10">Dimethylallyl diphosphate:tRNA dimethylallyltransferase</fullName>
        <shortName evidence="10">DMAPP:tRNA dimethylallyltransferase</shortName>
        <shortName evidence="10">DMATase</shortName>
    </alternativeName>
    <alternativeName>
        <fullName evidence="10">Isopentenyl-diphosphate:tRNA isopentenyltransferase</fullName>
        <shortName evidence="10">IPP transferase</shortName>
        <shortName evidence="10">IPPT</shortName>
        <shortName evidence="10">IPTase</shortName>
    </alternativeName>
</protein>
<dbReference type="InterPro" id="IPR027417">
    <property type="entry name" value="P-loop_NTPase"/>
</dbReference>
<evidence type="ECO:0000256" key="10">
    <source>
        <dbReference type="HAMAP-Rule" id="MF_00185"/>
    </source>
</evidence>
<evidence type="ECO:0000256" key="8">
    <source>
        <dbReference type="ARBA" id="ARBA00022842"/>
    </source>
</evidence>
<dbReference type="Gene3D" id="1.10.20.140">
    <property type="match status" value="1"/>
</dbReference>
<dbReference type="HAMAP" id="MF_00185">
    <property type="entry name" value="IPP_trans"/>
    <property type="match status" value="1"/>
</dbReference>
<evidence type="ECO:0000256" key="9">
    <source>
        <dbReference type="ARBA" id="ARBA00049563"/>
    </source>
</evidence>
<dbReference type="Pfam" id="PF01715">
    <property type="entry name" value="IPPT"/>
    <property type="match status" value="1"/>
</dbReference>
<sequence>MNKLIAIVGPTGSGKSDLAVKLAKTFCGEIVNADSRQLLRYLDIGTAKQTPEDLAGVPSHLFDIITPETDFNLADFQRLAYSAFDEIQSRKRLPILVGGSGLYVWTVLEGWQIPKIAPDMNLRKELEGRAKAAGNEVLYKRLKLMDPEAASRIDPKNTRRIIRALETRIAGTSSSGDRPTKQEPAYRILVIGLTADREELYRRIDARVDKMIEMGLVEEVRALLDRGYAPDAAGFRSVGYKEVVSYLKGELNLRETVERIKVETHRLVRHQYNWFHLNDERIHWFDIGTEYLEKVKRLVCEFVKEADSNYGFY</sequence>
<gene>
    <name evidence="10 14" type="primary">miaA</name>
    <name evidence="14" type="ORF">Dform_00839</name>
</gene>
<dbReference type="CDD" id="cd02019">
    <property type="entry name" value="NK"/>
    <property type="match status" value="1"/>
</dbReference>
<name>A0A1P8F6S9_9CHLR</name>
<keyword evidence="15" id="KW-1185">Reference proteome</keyword>
<accession>A0A1P8F6S9</accession>
<evidence type="ECO:0000313" key="14">
    <source>
        <dbReference type="EMBL" id="APV44184.1"/>
    </source>
</evidence>
<evidence type="ECO:0000256" key="6">
    <source>
        <dbReference type="ARBA" id="ARBA00022741"/>
    </source>
</evidence>
<evidence type="ECO:0000256" key="1">
    <source>
        <dbReference type="ARBA" id="ARBA00001946"/>
    </source>
</evidence>
<dbReference type="Proteomes" id="UP000185934">
    <property type="component" value="Chromosome"/>
</dbReference>
<dbReference type="STRING" id="1839801.Dform_00839"/>
<dbReference type="GO" id="GO:0052381">
    <property type="term" value="F:tRNA dimethylallyltransferase activity"/>
    <property type="evidence" value="ECO:0007669"/>
    <property type="project" value="UniProtKB-UniRule"/>
</dbReference>
<dbReference type="KEGG" id="dfo:Dform_00839"/>
<dbReference type="PANTHER" id="PTHR11088">
    <property type="entry name" value="TRNA DIMETHYLALLYLTRANSFERASE"/>
    <property type="match status" value="1"/>
</dbReference>
<evidence type="ECO:0000313" key="15">
    <source>
        <dbReference type="Proteomes" id="UP000185934"/>
    </source>
</evidence>
<dbReference type="Gene3D" id="3.40.50.300">
    <property type="entry name" value="P-loop containing nucleotide triphosphate hydrolases"/>
    <property type="match status" value="1"/>
</dbReference>
<feature type="site" description="Interaction with substrate tRNA" evidence="10">
    <location>
        <position position="123"/>
    </location>
</feature>
<comment type="cofactor">
    <cofactor evidence="1 10">
        <name>Mg(2+)</name>
        <dbReference type="ChEBI" id="CHEBI:18420"/>
    </cofactor>
</comment>
<feature type="site" description="Interaction with substrate tRNA" evidence="10">
    <location>
        <position position="100"/>
    </location>
</feature>
<evidence type="ECO:0000256" key="5">
    <source>
        <dbReference type="ARBA" id="ARBA00022694"/>
    </source>
</evidence>
<dbReference type="EMBL" id="CP018258">
    <property type="protein sequence ID" value="APV44184.1"/>
    <property type="molecule type" value="Genomic_DNA"/>
</dbReference>
<dbReference type="OrthoDB" id="9776390at2"/>
<evidence type="ECO:0000256" key="3">
    <source>
        <dbReference type="ARBA" id="ARBA00005842"/>
    </source>
</evidence>
<dbReference type="GO" id="GO:0006400">
    <property type="term" value="P:tRNA modification"/>
    <property type="evidence" value="ECO:0007669"/>
    <property type="project" value="TreeGrafter"/>
</dbReference>
<dbReference type="RefSeq" id="WP_076003915.1">
    <property type="nucleotide sequence ID" value="NZ_CP018258.1"/>
</dbReference>
<reference evidence="15" key="1">
    <citation type="submission" date="2016-11" db="EMBL/GenBank/DDBJ databases">
        <title>Dehalogenimonas formicexedens sp. nov., a chlorinated alkane respiring bacterium isolated from contaminated groundwater.</title>
        <authorList>
            <person name="Key T.A."/>
            <person name="Bowman K.S."/>
            <person name="Lee I."/>
            <person name="Chun J."/>
            <person name="Albuquerque L."/>
            <person name="da Costa M.S."/>
            <person name="Rainey F.A."/>
            <person name="Moe W.M."/>
        </authorList>
    </citation>
    <scope>NUCLEOTIDE SEQUENCE [LARGE SCALE GENOMIC DNA]</scope>
    <source>
        <strain evidence="15">NSZ-14</strain>
    </source>
</reference>
<comment type="subunit">
    <text evidence="10">Monomer.</text>
</comment>
<feature type="binding site" evidence="10">
    <location>
        <begin position="11"/>
        <end position="16"/>
    </location>
    <ligand>
        <name>substrate</name>
    </ligand>
</feature>
<dbReference type="PANTHER" id="PTHR11088:SF60">
    <property type="entry name" value="TRNA DIMETHYLALLYLTRANSFERASE"/>
    <property type="match status" value="1"/>
</dbReference>
<dbReference type="NCBIfam" id="TIGR00174">
    <property type="entry name" value="miaA"/>
    <property type="match status" value="1"/>
</dbReference>
<keyword evidence="4 10" id="KW-0808">Transferase</keyword>
<evidence type="ECO:0000256" key="2">
    <source>
        <dbReference type="ARBA" id="ARBA00003213"/>
    </source>
</evidence>
<dbReference type="InterPro" id="IPR039657">
    <property type="entry name" value="Dimethylallyltransferase"/>
</dbReference>
<keyword evidence="6 10" id="KW-0547">Nucleotide-binding</keyword>
<comment type="function">
    <text evidence="2 10 12">Catalyzes the transfer of a dimethylallyl group onto the adenine at position 37 in tRNAs that read codons beginning with uridine, leading to the formation of N6-(dimethylallyl)adenosine (i(6)A).</text>
</comment>
<comment type="similarity">
    <text evidence="3 10 13">Belongs to the IPP transferase family.</text>
</comment>
<comment type="caution">
    <text evidence="10">Lacks conserved residue(s) required for the propagation of feature annotation.</text>
</comment>
<comment type="catalytic activity">
    <reaction evidence="9 10 11">
        <text>adenosine(37) in tRNA + dimethylallyl diphosphate = N(6)-dimethylallyladenosine(37) in tRNA + diphosphate</text>
        <dbReference type="Rhea" id="RHEA:26482"/>
        <dbReference type="Rhea" id="RHEA-COMP:10162"/>
        <dbReference type="Rhea" id="RHEA-COMP:10375"/>
        <dbReference type="ChEBI" id="CHEBI:33019"/>
        <dbReference type="ChEBI" id="CHEBI:57623"/>
        <dbReference type="ChEBI" id="CHEBI:74411"/>
        <dbReference type="ChEBI" id="CHEBI:74415"/>
        <dbReference type="EC" id="2.5.1.75"/>
    </reaction>
</comment>
<keyword evidence="7 10" id="KW-0067">ATP-binding</keyword>
<dbReference type="InterPro" id="IPR018022">
    <property type="entry name" value="IPT"/>
</dbReference>
<keyword evidence="5 10" id="KW-0819">tRNA processing</keyword>
<feature type="binding site" evidence="10">
    <location>
        <begin position="9"/>
        <end position="16"/>
    </location>
    <ligand>
        <name>ATP</name>
        <dbReference type="ChEBI" id="CHEBI:30616"/>
    </ligand>
</feature>
<evidence type="ECO:0000256" key="12">
    <source>
        <dbReference type="RuleBase" id="RU003784"/>
    </source>
</evidence>
<evidence type="ECO:0000256" key="13">
    <source>
        <dbReference type="RuleBase" id="RU003785"/>
    </source>
</evidence>